<dbReference type="AlphaFoldDB" id="A0A2I2FZD8"/>
<dbReference type="Pfam" id="PF22939">
    <property type="entry name" value="WHD_GPIID"/>
    <property type="match status" value="1"/>
</dbReference>
<keyword evidence="2 3" id="KW-0040">ANK repeat</keyword>
<feature type="repeat" description="ANK" evidence="3">
    <location>
        <begin position="680"/>
        <end position="712"/>
    </location>
</feature>
<evidence type="ECO:0000313" key="6">
    <source>
        <dbReference type="EMBL" id="PLB46001.1"/>
    </source>
</evidence>
<organism evidence="6 7">
    <name type="scientific">Aspergillus steynii IBT 23096</name>
    <dbReference type="NCBI Taxonomy" id="1392250"/>
    <lineage>
        <taxon>Eukaryota</taxon>
        <taxon>Fungi</taxon>
        <taxon>Dikarya</taxon>
        <taxon>Ascomycota</taxon>
        <taxon>Pezizomycotina</taxon>
        <taxon>Eurotiomycetes</taxon>
        <taxon>Eurotiomycetidae</taxon>
        <taxon>Eurotiales</taxon>
        <taxon>Aspergillaceae</taxon>
        <taxon>Aspergillus</taxon>
        <taxon>Aspergillus subgen. Circumdati</taxon>
    </lineage>
</organism>
<dbReference type="Pfam" id="PF12796">
    <property type="entry name" value="Ank_2"/>
    <property type="match status" value="3"/>
</dbReference>
<comment type="caution">
    <text evidence="6">The sequence shown here is derived from an EMBL/GenBank/DDBJ whole genome shotgun (WGS) entry which is preliminary data.</text>
</comment>
<feature type="domain" description="GPI inositol-deacylase winged helix" evidence="4">
    <location>
        <begin position="352"/>
        <end position="436"/>
    </location>
</feature>
<feature type="repeat" description="ANK" evidence="3">
    <location>
        <begin position="972"/>
        <end position="1004"/>
    </location>
</feature>
<dbReference type="SMART" id="SM00248">
    <property type="entry name" value="ANK"/>
    <property type="match status" value="8"/>
</dbReference>
<dbReference type="PROSITE" id="PS50088">
    <property type="entry name" value="ANK_REPEAT"/>
    <property type="match status" value="5"/>
</dbReference>
<sequence>MATEVIRTDTLYASDIAPGHAINTQSVTGHGRVHNGHVFMLKRTSTYNKKVQDIYPWLTSLFFEETHDRIRNNAKIREQNSKPGSSGHYSGKSILESPTFKEWRAKQIRELWYLGMPGAGKSVMASIIIESLSEHQRDCKDDPGSTRVAYMYLNYKEPYALEELLGSIIRQIIIDDQEHPSPLVELWKHCNYGKNRPPLTGLIKVLKQLLLDRPAYIVIDALDEYPLEKRRDLMNKLGEFENIYILVTSRMLPEWQGMESTCTQAKLEADPKDLDLFVEHEFQESRLVQFEKSRAGLRDEIKVAVKTACAGMFLLASLLMRSITNQATLAHVAQLIKKLPTSIDDMYQHTLDRMKQLEAQKRELAFDTISWVVFSHRSLTVPELQHCMAVDCDTEKFDKNKMYGKEMIREVCGGLVTVSNDVVVLAHYTAQEFFARKRDELFPGFTTKAARTCISYLSLQVLEEREEVQNQQVYAGNGLVPDWIFKDPSSGNQARLSYSQKRAKFPFLRYAAPYLARHLQDLGDVSPSDDILRRLQKLLQDQPKKDFLVRVMSDIHSSNENSVSLESSVEYNGHQESYPDPGERFMEWVETRPSICQTPSFLDEDHHFNFDSKEEVHIPGSANQNGGIPQSHLGPVLGNPKSVGETTAMHLAASLGWAPIVRFLLNHPTERYNISAINTSGQTPLRLAVTRRYWKIVSTLLDHGASVDLLSDEGHAVLLHTAQKDQQSIVQRLVSGSLDRVLCSLSCITFVEYTVAAILHLILEVLFLVSGYFPTQDQLRHFERKWVHMAFSLFTDNRKKDIQLVANLRLLMATWMGDCITIRQLISDGMVCFNAECSTFHKTALFLAVELNNTDVVAEMLDHGANVNLRGLGNCTLLHRATFRNNTRMVQMLIDHKAAVDSKDDAGKTAWSANLDKNHAGVLKILLEAGADPNTKMKQGETRLYSAAAAGEVAEVDFLLRQGVNPSIRTDFGWAPLHWAAYHGFLGCVQALIRAKAELSPISDQSKTPLDLTLENNKDSVAKVLRDAGAKTAREVLAELGDHANPYWGWNYGGDDYYGWDSDDENLGGNYM</sequence>
<dbReference type="OrthoDB" id="4499077at2759"/>
<evidence type="ECO:0000256" key="3">
    <source>
        <dbReference type="PROSITE-ProRule" id="PRU00023"/>
    </source>
</evidence>
<dbReference type="PANTHER" id="PTHR24173">
    <property type="entry name" value="ANKYRIN REPEAT CONTAINING"/>
    <property type="match status" value="1"/>
</dbReference>
<dbReference type="EMBL" id="MSFO01000007">
    <property type="protein sequence ID" value="PLB46001.1"/>
    <property type="molecule type" value="Genomic_DNA"/>
</dbReference>
<evidence type="ECO:0000259" key="5">
    <source>
        <dbReference type="Pfam" id="PF24883"/>
    </source>
</evidence>
<dbReference type="RefSeq" id="XP_024701303.1">
    <property type="nucleotide sequence ID" value="XM_024855003.1"/>
</dbReference>
<feature type="repeat" description="ANK" evidence="3">
    <location>
        <begin position="873"/>
        <end position="905"/>
    </location>
</feature>
<evidence type="ECO:0000256" key="1">
    <source>
        <dbReference type="ARBA" id="ARBA00022737"/>
    </source>
</evidence>
<dbReference type="InterPro" id="IPR002110">
    <property type="entry name" value="Ankyrin_rpt"/>
</dbReference>
<evidence type="ECO:0000259" key="4">
    <source>
        <dbReference type="Pfam" id="PF22939"/>
    </source>
</evidence>
<dbReference type="GeneID" id="36562709"/>
<dbReference type="STRING" id="1392250.A0A2I2FZD8"/>
<reference evidence="6 7" key="1">
    <citation type="submission" date="2016-12" db="EMBL/GenBank/DDBJ databases">
        <title>The genomes of Aspergillus section Nigri reveals drivers in fungal speciation.</title>
        <authorList>
            <consortium name="DOE Joint Genome Institute"/>
            <person name="Vesth T.C."/>
            <person name="Nybo J."/>
            <person name="Theobald S."/>
            <person name="Brandl J."/>
            <person name="Frisvad J.C."/>
            <person name="Nielsen K.F."/>
            <person name="Lyhne E.K."/>
            <person name="Kogle M.E."/>
            <person name="Kuo A."/>
            <person name="Riley R."/>
            <person name="Clum A."/>
            <person name="Nolan M."/>
            <person name="Lipzen A."/>
            <person name="Salamov A."/>
            <person name="Henrissat B."/>
            <person name="Wiebenga A."/>
            <person name="De Vries R.P."/>
            <person name="Grigoriev I.V."/>
            <person name="Mortensen U.H."/>
            <person name="Andersen M.R."/>
            <person name="Baker S.E."/>
        </authorList>
    </citation>
    <scope>NUCLEOTIDE SEQUENCE [LARGE SCALE GENOMIC DNA]</scope>
    <source>
        <strain evidence="6 7">IBT 23096</strain>
    </source>
</reference>
<evidence type="ECO:0000256" key="2">
    <source>
        <dbReference type="ARBA" id="ARBA00023043"/>
    </source>
</evidence>
<feature type="repeat" description="ANK" evidence="3">
    <location>
        <begin position="939"/>
        <end position="971"/>
    </location>
</feature>
<feature type="domain" description="Nephrocystin 3-like N-terminal" evidence="5">
    <location>
        <begin position="90"/>
        <end position="250"/>
    </location>
</feature>
<name>A0A2I2FZD8_9EURO</name>
<dbReference type="InterPro" id="IPR036770">
    <property type="entry name" value="Ankyrin_rpt-contain_sf"/>
</dbReference>
<evidence type="ECO:0000313" key="7">
    <source>
        <dbReference type="Proteomes" id="UP000234275"/>
    </source>
</evidence>
<dbReference type="SUPFAM" id="SSF48403">
    <property type="entry name" value="Ankyrin repeat"/>
    <property type="match status" value="2"/>
</dbReference>
<dbReference type="PROSITE" id="PS50297">
    <property type="entry name" value="ANK_REP_REGION"/>
    <property type="match status" value="2"/>
</dbReference>
<keyword evidence="7" id="KW-1185">Reference proteome</keyword>
<keyword evidence="1" id="KW-0677">Repeat</keyword>
<dbReference type="Gene3D" id="3.40.50.300">
    <property type="entry name" value="P-loop containing nucleotide triphosphate hydrolases"/>
    <property type="match status" value="1"/>
</dbReference>
<dbReference type="InterPro" id="IPR027417">
    <property type="entry name" value="P-loop_NTPase"/>
</dbReference>
<dbReference type="InterPro" id="IPR056884">
    <property type="entry name" value="NPHP3-like_N"/>
</dbReference>
<gene>
    <name evidence="6" type="ORF">P170DRAFT_512600</name>
</gene>
<dbReference type="SUPFAM" id="SSF52540">
    <property type="entry name" value="P-loop containing nucleoside triphosphate hydrolases"/>
    <property type="match status" value="1"/>
</dbReference>
<accession>A0A2I2FZD8</accession>
<feature type="repeat" description="ANK" evidence="3">
    <location>
        <begin position="840"/>
        <end position="872"/>
    </location>
</feature>
<protein>
    <submittedName>
        <fullName evidence="6">Uncharacterized protein</fullName>
    </submittedName>
</protein>
<dbReference type="VEuPathDB" id="FungiDB:P170DRAFT_512600"/>
<dbReference type="Gene3D" id="1.25.40.20">
    <property type="entry name" value="Ankyrin repeat-containing domain"/>
    <property type="match status" value="3"/>
</dbReference>
<dbReference type="Pfam" id="PF24883">
    <property type="entry name" value="NPHP3_N"/>
    <property type="match status" value="1"/>
</dbReference>
<proteinExistence type="predicted"/>
<dbReference type="Proteomes" id="UP000234275">
    <property type="component" value="Unassembled WGS sequence"/>
</dbReference>
<dbReference type="InterPro" id="IPR054471">
    <property type="entry name" value="GPIID_WHD"/>
</dbReference>
<dbReference type="PANTHER" id="PTHR24173:SF74">
    <property type="entry name" value="ANKYRIN REPEAT DOMAIN-CONTAINING PROTEIN 16"/>
    <property type="match status" value="1"/>
</dbReference>